<dbReference type="GO" id="GO:0003677">
    <property type="term" value="F:DNA binding"/>
    <property type="evidence" value="ECO:0007669"/>
    <property type="project" value="UniProtKB-KW"/>
</dbReference>
<dbReference type="Pfam" id="PF07282">
    <property type="entry name" value="Cas12f1-like_TNB"/>
    <property type="match status" value="1"/>
</dbReference>
<dbReference type="NCBIfam" id="NF040570">
    <property type="entry name" value="guided_TnpB"/>
    <property type="match status" value="1"/>
</dbReference>
<gene>
    <name evidence="6" type="ORF">BWI75_01800</name>
</gene>
<evidence type="ECO:0000256" key="1">
    <source>
        <dbReference type="ARBA" id="ARBA00022723"/>
    </source>
</evidence>
<accession>A0A6N8FS10</accession>
<dbReference type="Proteomes" id="UP000441797">
    <property type="component" value="Unassembled WGS sequence"/>
</dbReference>
<evidence type="ECO:0000313" key="6">
    <source>
        <dbReference type="EMBL" id="MUL35125.1"/>
    </source>
</evidence>
<proteinExistence type="predicted"/>
<reference evidence="6 7" key="1">
    <citation type="journal article" date="2019" name="Front. Microbiol.">
        <title>Genomic Features for Desiccation Tolerance and Sugar Biosynthesis in the Extremophile Gloeocapsopsis sp. UTEX B3054.</title>
        <authorList>
            <person name="Urrejola C."/>
            <person name="Alcorta J."/>
            <person name="Salas L."/>
            <person name="Vasquez M."/>
            <person name="Polz M.F."/>
            <person name="Vicuna R."/>
            <person name="Diez B."/>
        </authorList>
    </citation>
    <scope>NUCLEOTIDE SEQUENCE [LARGE SCALE GENOMIC DNA]</scope>
    <source>
        <strain evidence="6 7">1H9</strain>
    </source>
</reference>
<evidence type="ECO:0000256" key="2">
    <source>
        <dbReference type="ARBA" id="ARBA00022833"/>
    </source>
</evidence>
<dbReference type="GO" id="GO:0046872">
    <property type="term" value="F:metal ion binding"/>
    <property type="evidence" value="ECO:0007669"/>
    <property type="project" value="UniProtKB-KW"/>
</dbReference>
<dbReference type="RefSeq" id="WP_105220190.1">
    <property type="nucleotide sequence ID" value="NZ_CAWNSU010000057.1"/>
</dbReference>
<evidence type="ECO:0000259" key="4">
    <source>
        <dbReference type="Pfam" id="PF07282"/>
    </source>
</evidence>
<organism evidence="6 7">
    <name type="scientific">Gloeocapsopsis dulcis AAB1 = 1H9</name>
    <dbReference type="NCBI Taxonomy" id="1433147"/>
    <lineage>
        <taxon>Bacteria</taxon>
        <taxon>Bacillati</taxon>
        <taxon>Cyanobacteriota</taxon>
        <taxon>Cyanophyceae</taxon>
        <taxon>Oscillatoriophycideae</taxon>
        <taxon>Chroococcales</taxon>
        <taxon>Chroococcaceae</taxon>
        <taxon>Gloeocapsopsis</taxon>
        <taxon>Gloeocapsopsis dulcis</taxon>
    </lineage>
</organism>
<dbReference type="PANTHER" id="PTHR36172:SF1">
    <property type="entry name" value="RESOLVASE-RELATED"/>
    <property type="match status" value="1"/>
</dbReference>
<keyword evidence="3" id="KW-0238">DNA-binding</keyword>
<sequence length="382" mass="44094">MGCENINLKSRKIRIYPNPELNKVWRRWLAACRYCFNQAIDYQRKNGRIGKRKLRNVIMQSNLPQWVKDSPCHIRQNAIFDAHQAFSASRDAKFRSCRDRQQPIKFNDCNFSQGMWYPKLVKGLKFIASELIPTSCEYCTQLTFSKGQWFAIFPIHTETTKLDLDGVIALDPGVRTFLTGFDGHRFIEFGRGDIGRITRLCQHLDDLISRVRLALSRQRKRMRQAANRLRLKIRNLIDEAHWQIAHYLTHNYRIIFLPTFETSQMVSRARRKIRSKTVRAILGWAHYRFELFLDHQARTTGSTVIKGSEAYSSKTCTHCGHIHQSLGGSKIFKCKSCGNTLPRDFNGALGFMLRALRDSSFTVSDDGVAIAALSSDYPYCVA</sequence>
<dbReference type="InterPro" id="IPR021027">
    <property type="entry name" value="Transposase_put_HTH"/>
</dbReference>
<keyword evidence="2" id="KW-0862">Zinc</keyword>
<dbReference type="InterPro" id="IPR010095">
    <property type="entry name" value="Cas12f1-like_TNB"/>
</dbReference>
<dbReference type="InterPro" id="IPR051491">
    <property type="entry name" value="Recombinase/Transposase-rel"/>
</dbReference>
<evidence type="ECO:0000313" key="7">
    <source>
        <dbReference type="Proteomes" id="UP000441797"/>
    </source>
</evidence>
<keyword evidence="7" id="KW-1185">Reference proteome</keyword>
<keyword evidence="1" id="KW-0479">Metal-binding</keyword>
<dbReference type="AlphaFoldDB" id="A0A6N8FS10"/>
<evidence type="ECO:0000259" key="5">
    <source>
        <dbReference type="Pfam" id="PF12323"/>
    </source>
</evidence>
<dbReference type="Pfam" id="PF12323">
    <property type="entry name" value="HTH_OrfB_IS605"/>
    <property type="match status" value="1"/>
</dbReference>
<dbReference type="PANTHER" id="PTHR36172">
    <property type="match status" value="1"/>
</dbReference>
<comment type="caution">
    <text evidence="6">The sequence shown here is derived from an EMBL/GenBank/DDBJ whole genome shotgun (WGS) entry which is preliminary data.</text>
</comment>
<dbReference type="EMBL" id="NAPY01000002">
    <property type="protein sequence ID" value="MUL35125.1"/>
    <property type="molecule type" value="Genomic_DNA"/>
</dbReference>
<feature type="domain" description="Cas12f1-like TNB" evidence="4">
    <location>
        <begin position="286"/>
        <end position="349"/>
    </location>
</feature>
<protein>
    <submittedName>
        <fullName evidence="6">Transposase</fullName>
    </submittedName>
</protein>
<name>A0A6N8FS10_9CHRO</name>
<evidence type="ECO:0000256" key="3">
    <source>
        <dbReference type="ARBA" id="ARBA00023125"/>
    </source>
</evidence>
<feature type="domain" description="Transposase putative helix-turn-helix" evidence="5">
    <location>
        <begin position="8"/>
        <end position="45"/>
    </location>
</feature>